<evidence type="ECO:0000256" key="2">
    <source>
        <dbReference type="ARBA" id="ARBA00023242"/>
    </source>
</evidence>
<dbReference type="Proteomes" id="UP000515156">
    <property type="component" value="Chromosome 11"/>
</dbReference>
<dbReference type="GeneID" id="115481077"/>
<organism evidence="5 6">
    <name type="scientific">Microcaecilia unicolor</name>
    <dbReference type="NCBI Taxonomy" id="1415580"/>
    <lineage>
        <taxon>Eukaryota</taxon>
        <taxon>Metazoa</taxon>
        <taxon>Chordata</taxon>
        <taxon>Craniata</taxon>
        <taxon>Vertebrata</taxon>
        <taxon>Euteleostomi</taxon>
        <taxon>Amphibia</taxon>
        <taxon>Gymnophiona</taxon>
        <taxon>Siphonopidae</taxon>
        <taxon>Microcaecilia</taxon>
    </lineage>
</organism>
<dbReference type="PANTHER" id="PTHR23348:SF16">
    <property type="entry name" value="LEUCINE RICH REPEAT FAMILY PROTEIN"/>
    <property type="match status" value="1"/>
</dbReference>
<feature type="domain" description="PDZ" evidence="4">
    <location>
        <begin position="17"/>
        <end position="86"/>
    </location>
</feature>
<dbReference type="InterPro" id="IPR036034">
    <property type="entry name" value="PDZ_sf"/>
</dbReference>
<reference evidence="6" key="2">
    <citation type="submission" date="2025-08" db="UniProtKB">
        <authorList>
            <consortium name="RefSeq"/>
        </authorList>
    </citation>
    <scope>IDENTIFICATION</scope>
</reference>
<dbReference type="SMART" id="SM00228">
    <property type="entry name" value="PDZ"/>
    <property type="match status" value="1"/>
</dbReference>
<dbReference type="GO" id="GO:0043484">
    <property type="term" value="P:regulation of RNA splicing"/>
    <property type="evidence" value="ECO:0007669"/>
    <property type="project" value="TreeGrafter"/>
</dbReference>
<feature type="region of interest" description="Disordered" evidence="3">
    <location>
        <begin position="129"/>
        <end position="158"/>
    </location>
</feature>
<dbReference type="InterPro" id="IPR001478">
    <property type="entry name" value="PDZ"/>
</dbReference>
<evidence type="ECO:0000256" key="1">
    <source>
        <dbReference type="ARBA" id="ARBA00004123"/>
    </source>
</evidence>
<dbReference type="PANTHER" id="PTHR23348">
    <property type="entry name" value="PERIAXIN/AHNAK"/>
    <property type="match status" value="1"/>
</dbReference>
<evidence type="ECO:0000313" key="5">
    <source>
        <dbReference type="Proteomes" id="UP000515156"/>
    </source>
</evidence>
<dbReference type="OrthoDB" id="8058206at2759"/>
<name>A0A6P7Z9F3_9AMPH</name>
<feature type="region of interest" description="Disordered" evidence="3">
    <location>
        <begin position="2281"/>
        <end position="2328"/>
    </location>
</feature>
<dbReference type="GO" id="GO:0005737">
    <property type="term" value="C:cytoplasm"/>
    <property type="evidence" value="ECO:0007669"/>
    <property type="project" value="TreeGrafter"/>
</dbReference>
<keyword evidence="2" id="KW-0539">Nucleus</keyword>
<dbReference type="InParanoid" id="A0A6P7Z9F3"/>
<comment type="subcellular location">
    <subcellularLocation>
        <location evidence="1">Nucleus</location>
    </subcellularLocation>
</comment>
<dbReference type="Gene3D" id="2.30.42.10">
    <property type="match status" value="1"/>
</dbReference>
<dbReference type="CDD" id="cd00136">
    <property type="entry name" value="PDZ_canonical"/>
    <property type="match status" value="1"/>
</dbReference>
<evidence type="ECO:0000256" key="3">
    <source>
        <dbReference type="SAM" id="MobiDB-lite"/>
    </source>
</evidence>
<dbReference type="SUPFAM" id="SSF50156">
    <property type="entry name" value="PDZ domain-like"/>
    <property type="match status" value="1"/>
</dbReference>
<dbReference type="RefSeq" id="XP_030075952.1">
    <property type="nucleotide sequence ID" value="XM_030220092.1"/>
</dbReference>
<dbReference type="KEGG" id="muo:115481077"/>
<sequence length="2391" mass="258986">METQVKISEEEKKKSELVEIIVETEAEAGVSGINVEGGGRKGIFIKDLSKDSLAAKSLSLKEGDQLLSARVYFENVKCEDALKLLQCAEAHKVSFCFKRTVQASDVSVSPQAGGFELKGPKAKMPKMTVQSLTSVKKEKKKLKSPGDISEQGSHEGRRDLNVEISPGMMEIPPVDIEFALPWFPKLLKAKGEAGTGATMEGLDASVGLSATEKKHMKLKLPRLRVKEAAAVKGVNVEVHKPGEKINVALPEVSLEMQVPEAERMAKVKTPKFGISFPRTKKPKVDVTLAKRKAEVSVPEMGTEIQKDVKFKPPEVELDLSLTTGKAEGSVLKPRIDGKNMDDVEMKGSVGMLKISQIPEVSISVPKIEGEISRSELDSGIEVGSFEGLPKSGIQLPSFDIAIPKVDVGVSLPKIERDTEMREGIEAPGTSLNGEGFKMQMPTLDISAQVPDVNLDVPRPQALGEVKMEGPDVKLKLPKMKAPDIGISLSKVKAEGEMDVSLDQAKLHIDSPDGKYKPGLKMPSLDIAVPSEDFDITFPKGQVEVSSQISKDIVGYPTEANIEIPDVTMKMPKIKLPKFGTKGKENNVDTHLVPPKVQGQVKAPQTEVKVDKIESPGIKAKGPKIKLPTFGISLTKDRHEVPIPKMDVKTEQPKVSTKGELQFPEVKMPSIDISIPKLPEAKLEISGPAFAGDIKTPEMGGVESSDYKLKMPNVSLPIADFSVKAQKPDIDIQVSPPKAGLPKLEMELKEGGLDLKDGKISVPKIALSLPERKSIETDFSPPKTELEISVGKPVVDIRIPTREDNVKGPKFELESSETKLNLPSAKMPSLEVDLPKVEVDLNLSKTEVSASGFEEPNVKLKMPKIPLPKLSGKDMDIDIDMASPRLMVDVKAPHIETDLKRTDVEVPYMTGKGLKISMPKPVITVGKKELMAKEEKAISGQELKAKINNAIPQVELETPNLASSLEAKLPTIELPSVEISAPKVPDVDAHVFLDSRELSGKANADTGFAAEAEAKWKTPKFMLPKFGISGPKTKKGDVEVEADGVTKGPKLKMPKFGISFPKNKHETAPEGAVVISRPEVKAPKGKIEVVGSPIKLDLSNAIAVLPAVMLPTVDISAPKAEIDISQPKDKIDISADRGKDLPRAVIDRPSEINIEIPDVKLKMPKFSLPKSGAQSKENELTIDLEGPHTSARIASPKKGGSLEAVSRDLDVSLTDGKTKGKEVKIKRPKFKMPSFGISKKDVDVSTPRVEAGITVPSIDVTVNREGAEMSAESPDGKVKTPFIKMPKFKMPSGKGKVSEGEVKVDSDVDIRGPDIQIKMPNVALPKFGMKDAHIDSGIDISLPKVEGGLEKSQGKIKAGKVELPALEISAPNTVPSLQISAPSVQLGSDVSMLKTMVDNSARDIKDTERDLKMPHMPSINLSSPSVELDISLPKTKADTLMEVGAEGESDSSKSEIKLKMPEVALPKLTLKDQETKVEVNGKKIKTPTIAVTGPKVSLDIKGPLYGTEDTDEALKGVKIRMPKLDISLPKVRTSDSDLPFAEREVGLEGSGFKGEEIESKFSLPSVELPKISTPKFRAPDVQLDVSLGTEKDFSLDTDYGRPDVHMKTQQFEKSGPNIEGPEFELKMPKIKMPKFDVSSFQVKGMEGDVNLDLSKTERMDIKPSKVEGRFEASSAEVGIKGIKIKMPRLQIGTSKETMEEDVLLGMEDEANVLIAADMKPHEVEAHSESRKFKIKMPTFGTSRGNVDAREVEAGTQPLHPITGETEFRLKLPQISIPDVGFSAGEGGENEVALERGQAKTSYGTDAKFKGLKEELEKSASDEDLGVGVGVSDAKLKMPKIKMPAIGISGWKDKTDDDMTVALEGKKEFHIEDLEVKAPLLKMPGIEISAPKIKTQAEYTVDGAKFDAGVSRDSETSGTKVSGKVKVAGKDHHKGGVPSDEIGQHYKVKMPKFEIDMPDVDLDISSPILNVETKEAEAKAHGDLGLKAVSAKHEIKSQEGKSKVPKVKKAVFALTKPKKKGAEASSGLLESDGDAAAGSVEDKVHISEVKIKMPKIKMKPSFGISRSKPKGTQVNGEYDVSLRKEGNTELSPDDKGKMSKLKLPKLGFSTSKPESLDINVNGTGTSSSSMQINGEHDLFFQDSKVKLGKLKLPNIEFSSPYKAKETDTELSQTLVKTEEPATKDESVGSTFSVVKAPKFKSPKITFSGFKKKAEKGEELEASGNLVTSSARTDMASLEKGGDGDSKLGKPKISLGFIPSKSKGEYTVDNSGIPLESGTSKEIAKVKGVGQSETEGKDKSAKFRLPRLSLSPKSRGKLEIRNEQQEQEKRGCFQEMEQEISSGDFKISVPQVGFTTEEHASEEQIIEEEGGSIMRTYKTKHIKTETVTEKSTFI</sequence>
<evidence type="ECO:0000259" key="4">
    <source>
        <dbReference type="PROSITE" id="PS50106"/>
    </source>
</evidence>
<proteinExistence type="predicted"/>
<dbReference type="FunCoup" id="A0A6P7Z9F3">
    <property type="interactions" value="185"/>
</dbReference>
<dbReference type="GO" id="GO:0005634">
    <property type="term" value="C:nucleus"/>
    <property type="evidence" value="ECO:0007669"/>
    <property type="project" value="UniProtKB-SubCell"/>
</dbReference>
<protein>
    <submittedName>
        <fullName evidence="6">Periaxin</fullName>
    </submittedName>
</protein>
<dbReference type="PROSITE" id="PS50106">
    <property type="entry name" value="PDZ"/>
    <property type="match status" value="1"/>
</dbReference>
<reference evidence="5" key="1">
    <citation type="submission" date="2024-06" db="UniProtKB">
        <authorList>
            <consortium name="RefSeq"/>
        </authorList>
    </citation>
    <scope>NUCLEOTIDE SEQUENCE [LARGE SCALE GENOMIC DNA]</scope>
</reference>
<keyword evidence="5" id="KW-1185">Reference proteome</keyword>
<accession>A0A6P7Z9F3</accession>
<dbReference type="InterPro" id="IPR052082">
    <property type="entry name" value="Myelin_sheath_structural"/>
</dbReference>
<dbReference type="CTD" id="57716"/>
<evidence type="ECO:0000313" key="6">
    <source>
        <dbReference type="RefSeq" id="XP_030075952.1"/>
    </source>
</evidence>
<gene>
    <name evidence="6" type="primary">PRX</name>
</gene>
<feature type="compositionally biased region" description="Basic and acidic residues" evidence="3">
    <location>
        <begin position="2313"/>
        <end position="2328"/>
    </location>
</feature>